<feature type="transmembrane region" description="Helical" evidence="1">
    <location>
        <begin position="365"/>
        <end position="386"/>
    </location>
</feature>
<reference evidence="2" key="1">
    <citation type="submission" date="2010-10" db="EMBL/GenBank/DDBJ databases">
        <title>Complete sequence of chromosome of Geobacillus sp. Y4.1MC1.</title>
        <authorList>
            <consortium name="US DOE Joint Genome Institute"/>
            <person name="Lucas S."/>
            <person name="Copeland A."/>
            <person name="Lapidus A."/>
            <person name="Cheng J.-F."/>
            <person name="Bruce D."/>
            <person name="Goodwin L."/>
            <person name="Pitluck S."/>
            <person name="Chertkov O."/>
            <person name="Zhang X."/>
            <person name="Detter J.C."/>
            <person name="Han C."/>
            <person name="Tapia R."/>
            <person name="Land M."/>
            <person name="Hauser L."/>
            <person name="Jeffries C."/>
            <person name="Kyrpides N."/>
            <person name="Ivanova N."/>
            <person name="Ovchinnikova G."/>
            <person name="Brumm P."/>
            <person name="Mead D."/>
            <person name="Woyke T."/>
        </authorList>
    </citation>
    <scope>NUCLEOTIDE SEQUENCE [LARGE SCALE GENOMIC DNA]</scope>
    <source>
        <strain evidence="2">Y4.1MC1</strain>
    </source>
</reference>
<keyword evidence="1" id="KW-0472">Membrane</keyword>
<dbReference type="KEGG" id="gmc:GY4MC1_3609"/>
<feature type="transmembrane region" description="Helical" evidence="1">
    <location>
        <begin position="237"/>
        <end position="256"/>
    </location>
</feature>
<feature type="transmembrane region" description="Helical" evidence="1">
    <location>
        <begin position="435"/>
        <end position="454"/>
    </location>
</feature>
<evidence type="ECO:0000256" key="1">
    <source>
        <dbReference type="SAM" id="Phobius"/>
    </source>
</evidence>
<protein>
    <submittedName>
        <fullName evidence="2">Membrane protein, predicted permease</fullName>
    </submittedName>
</protein>
<feature type="transmembrane region" description="Helical" evidence="1">
    <location>
        <begin position="159"/>
        <end position="186"/>
    </location>
</feature>
<gene>
    <name evidence="2" type="ORF">GY4MC1_3609</name>
</gene>
<keyword evidence="1" id="KW-1133">Transmembrane helix</keyword>
<feature type="transmembrane region" description="Helical" evidence="1">
    <location>
        <begin position="474"/>
        <end position="497"/>
    </location>
</feature>
<feature type="transmembrane region" description="Helical" evidence="1">
    <location>
        <begin position="268"/>
        <end position="289"/>
    </location>
</feature>
<feature type="transmembrane region" description="Helical" evidence="1">
    <location>
        <begin position="406"/>
        <end position="428"/>
    </location>
</feature>
<feature type="transmembrane region" description="Helical" evidence="1">
    <location>
        <begin position="318"/>
        <end position="336"/>
    </location>
</feature>
<organism evidence="2">
    <name type="scientific">Geobacillus sp. (strain Y4.1MC1)</name>
    <dbReference type="NCBI Taxonomy" id="581103"/>
    <lineage>
        <taxon>Bacteria</taxon>
        <taxon>Bacillati</taxon>
        <taxon>Bacillota</taxon>
        <taxon>Bacilli</taxon>
        <taxon>Bacillales</taxon>
        <taxon>Anoxybacillaceae</taxon>
        <taxon>Geobacillus</taxon>
    </lineage>
</organism>
<dbReference type="EMBL" id="CP002293">
    <property type="protein sequence ID" value="ADP76247.1"/>
    <property type="molecule type" value="Genomic_DNA"/>
</dbReference>
<accession>A0A7U4DM62</accession>
<feature type="transmembrane region" description="Helical" evidence="1">
    <location>
        <begin position="55"/>
        <end position="76"/>
    </location>
</feature>
<sequence>MTRILRSKWKDFIDELFTFKWIIFGMIIYIYGSRSKEQIYYFSVQTKLSLNKWDLLHSFLSDIYLILYFILPVLLYRSISIIMSDFEYTILIRLGSYRSWVYQTLNKFVQSLSIATMVWGAVSGLLLIGAPSFAGWSPFSKLDDSLSETQILQKFIDTPFLALLLHLSLLILSLICIHLILAIIYVKSQRKGIVIFIAVFIWVYSGVSFKLLPSHAYLFNLCNYLILHSGAAQFGNIWGPFAIVIGLATLIVWSVNRIDLNTKIFSKLRYNWGYIIFFALIVIALWSGMREKLGKTIWDQFIFMFIGGSNQTFSLKSFLSYWVIYFGFIYLIQLYLQRELSEIGYYKLLRYRSISKWFWEWYRKIMIYIAFYLLILALFSLLLSSLKRFSFDFYISVDNSITIFEVFYHFFVNGYLQVLFYVLFVFIISWLSKEIFYSLLAICILSIFMFPGLNNWLIIPSGLNSIGYILSDHSIYRISVVLFLWNILGMIFVLYIFHKKDIDL</sequence>
<proteinExistence type="predicted"/>
<dbReference type="AlphaFoldDB" id="A0A7U4DM62"/>
<evidence type="ECO:0000313" key="2">
    <source>
        <dbReference type="EMBL" id="ADP76247.1"/>
    </source>
</evidence>
<feature type="transmembrane region" description="Helical" evidence="1">
    <location>
        <begin position="12"/>
        <end position="32"/>
    </location>
</feature>
<feature type="transmembrane region" description="Helical" evidence="1">
    <location>
        <begin position="117"/>
        <end position="139"/>
    </location>
</feature>
<keyword evidence="1" id="KW-0812">Transmembrane</keyword>
<name>A0A7U4DM62_GEOS0</name>
<feature type="transmembrane region" description="Helical" evidence="1">
    <location>
        <begin position="193"/>
        <end position="217"/>
    </location>
</feature>